<dbReference type="InterPro" id="IPR018129">
    <property type="entry name" value="PEP_COase_Lys_AS"/>
</dbReference>
<protein>
    <recommendedName>
        <fullName evidence="2">Phosphoenolpyruvate carboxylase</fullName>
    </recommendedName>
</protein>
<dbReference type="PANTHER" id="PTHR30523">
    <property type="entry name" value="PHOSPHOENOLPYRUVATE CARBOXYLASE"/>
    <property type="match status" value="1"/>
</dbReference>
<evidence type="ECO:0000313" key="5">
    <source>
        <dbReference type="EMBL" id="HHE31867.1"/>
    </source>
</evidence>
<dbReference type="GO" id="GO:0015977">
    <property type="term" value="P:carbon fixation"/>
    <property type="evidence" value="ECO:0007669"/>
    <property type="project" value="InterPro"/>
</dbReference>
<dbReference type="AlphaFoldDB" id="A0A7C5HS16"/>
<proteinExistence type="predicted"/>
<evidence type="ECO:0000256" key="3">
    <source>
        <dbReference type="PROSITE-ProRule" id="PRU10111"/>
    </source>
</evidence>
<dbReference type="SUPFAM" id="SSF51621">
    <property type="entry name" value="Phosphoenolpyruvate/pyruvate domain"/>
    <property type="match status" value="1"/>
</dbReference>
<dbReference type="Gene3D" id="1.20.1440.90">
    <property type="entry name" value="Phosphoenolpyruvate/pyruvate domain"/>
    <property type="match status" value="1"/>
</dbReference>
<dbReference type="InterPro" id="IPR015813">
    <property type="entry name" value="Pyrv/PenolPyrv_kinase-like_dom"/>
</dbReference>
<dbReference type="PRINTS" id="PR00150">
    <property type="entry name" value="PEPCARBXLASE"/>
</dbReference>
<dbReference type="GO" id="GO:0008964">
    <property type="term" value="F:phosphoenolpyruvate carboxylase activity"/>
    <property type="evidence" value="ECO:0007669"/>
    <property type="project" value="InterPro"/>
</dbReference>
<evidence type="ECO:0000256" key="4">
    <source>
        <dbReference type="PROSITE-ProRule" id="PRU10112"/>
    </source>
</evidence>
<evidence type="ECO:0000256" key="2">
    <source>
        <dbReference type="ARBA" id="ARBA00022419"/>
    </source>
</evidence>
<dbReference type="EMBL" id="DRSQ01000092">
    <property type="protein sequence ID" value="HHE31867.1"/>
    <property type="molecule type" value="Genomic_DNA"/>
</dbReference>
<name>A0A7C5HS16_9CHLB</name>
<gene>
    <name evidence="5" type="ORF">ENL07_04390</name>
</gene>
<organism evidence="5">
    <name type="scientific">Chlorobaculum parvum</name>
    <dbReference type="NCBI Taxonomy" id="274539"/>
    <lineage>
        <taxon>Bacteria</taxon>
        <taxon>Pseudomonadati</taxon>
        <taxon>Chlorobiota</taxon>
        <taxon>Chlorobiia</taxon>
        <taxon>Chlorobiales</taxon>
        <taxon>Chlorobiaceae</taxon>
        <taxon>Chlorobaculum</taxon>
    </lineage>
</organism>
<dbReference type="Proteomes" id="UP000886058">
    <property type="component" value="Unassembled WGS sequence"/>
</dbReference>
<dbReference type="PROSITE" id="PS00393">
    <property type="entry name" value="PEPCASE_2"/>
    <property type="match status" value="1"/>
</dbReference>
<reference evidence="5" key="1">
    <citation type="journal article" date="2020" name="mSystems">
        <title>Genome- and Community-Level Interaction Insights into Carbon Utilization and Element Cycling Functions of Hydrothermarchaeota in Hydrothermal Sediment.</title>
        <authorList>
            <person name="Zhou Z."/>
            <person name="Liu Y."/>
            <person name="Xu W."/>
            <person name="Pan J."/>
            <person name="Luo Z.H."/>
            <person name="Li M."/>
        </authorList>
    </citation>
    <scope>NUCLEOTIDE SEQUENCE [LARGE SCALE GENOMIC DNA]</scope>
    <source>
        <strain evidence="5">HyVt-633</strain>
    </source>
</reference>
<feature type="active site" evidence="4">
    <location>
        <position position="578"/>
    </location>
</feature>
<dbReference type="PANTHER" id="PTHR30523:SF32">
    <property type="entry name" value="PHOSPHOENOLPYRUVATE CARBOXYLASE"/>
    <property type="match status" value="1"/>
</dbReference>
<feature type="active site" evidence="3">
    <location>
        <position position="130"/>
    </location>
</feature>
<sequence>MITTTMSVVDFDKAAIDFKFLLDCFIEVLQELGQTKLATHLRGEGRNAITECEHPERAVQALSVVFQLLNMAEENSAAQYRRQLESNEGVESLSGLWGEALRHLKKLDITEADIAAELPNIEVEPTLTAHPTEAKRRTVLEQHRELYLLLVKRENRMWTPAERENIRTDIKVVLERLWRTGEILFEKPDVSAERQNVLHYLHSIFPDVLPMIDRRLEKAWSVAGFDPKTTADPRNLPRLSFGSWVGGDRDGHPLVTAETTQETLQEMRSHAIRLVRHQLERLASKLSISGRFQSPSGAMEERMEIMRHKLGEAEQHAFDRNRHEPWRQFLNIMIASLPDERLQEHFDEPARYQYSRHTELLSDIELFISSLSTIGASNISLGDVAPVFRIVQTFGFHLGRLDIRQNSRFHDLALSQLMTAAGLDGAAFPEWNEEQRMEFLERELRSPRPFTHPDMRVGPEAETVLACYRVLFEHAQQYGYDGIGSLIVSMTRNVSDLLVVYLFAREVGLMEPHGDGDACPIPVVPLFETIDDLERSHNILERFLAHPVTLRSIELHQERHGRSKPVQQVMVGYSDSNKDGGIITSLWSLYRAEERLIEAGRKHGIDVLFFHGRGGSISRGAGPTHRFIRAQPHGSLDAGLRVTEQGETIAQKYANRISAAYNLELFLAGITEARLEHRKEDYRPHPLEKAMDLLAQSSNQAYRQLIEADGLLDFFLQATPIDIIESSRIGSRPARRTGQQSLDDLRAIPWVFSWNQARFGISGWYGAGTALEELRVNAPESFDIMRRTDFSWAPFHYIINNVATSVLSADPWVMEKYASLVEDRTIRENLLGMIQAEYLRTMRLLELIYGGTLKEKYFNVYRFIENRQEELGKLHSLQIDLLKRWRNHKASDNQEQAESLLPELLLTVNAISGGLRTTG</sequence>
<evidence type="ECO:0000256" key="1">
    <source>
        <dbReference type="ARBA" id="ARBA00003670"/>
    </source>
</evidence>
<dbReference type="GO" id="GO:0005829">
    <property type="term" value="C:cytosol"/>
    <property type="evidence" value="ECO:0007669"/>
    <property type="project" value="TreeGrafter"/>
</dbReference>
<accession>A0A7C5HS16</accession>
<comment type="caution">
    <text evidence="5">The sequence shown here is derived from an EMBL/GenBank/DDBJ whole genome shotgun (WGS) entry which is preliminary data.</text>
</comment>
<dbReference type="GO" id="GO:0006099">
    <property type="term" value="P:tricarboxylic acid cycle"/>
    <property type="evidence" value="ECO:0007669"/>
    <property type="project" value="InterPro"/>
</dbReference>
<comment type="function">
    <text evidence="1">Forms oxaloacetate, a four-carbon dicarboxylic acid source for the tricarboxylic acid cycle.</text>
</comment>
<dbReference type="PROSITE" id="PS00781">
    <property type="entry name" value="PEPCASE_1"/>
    <property type="match status" value="1"/>
</dbReference>
<dbReference type="InterPro" id="IPR021135">
    <property type="entry name" value="PEP_COase"/>
</dbReference>
<dbReference type="Pfam" id="PF00311">
    <property type="entry name" value="PEPcase"/>
    <property type="match status" value="1"/>
</dbReference>
<dbReference type="InterPro" id="IPR033129">
    <property type="entry name" value="PEPCASE_His_AS"/>
</dbReference>